<gene>
    <name evidence="4" type="ORF">RHOBADRAFT_18239</name>
</gene>
<evidence type="ECO:0000256" key="2">
    <source>
        <dbReference type="ARBA" id="ARBA00023002"/>
    </source>
</evidence>
<evidence type="ECO:0000256" key="3">
    <source>
        <dbReference type="SAM" id="MobiDB-lite"/>
    </source>
</evidence>
<dbReference type="InterPro" id="IPR036291">
    <property type="entry name" value="NAD(P)-bd_dom_sf"/>
</dbReference>
<dbReference type="SUPFAM" id="SSF51735">
    <property type="entry name" value="NAD(P)-binding Rossmann-fold domains"/>
    <property type="match status" value="1"/>
</dbReference>
<evidence type="ECO:0000313" key="5">
    <source>
        <dbReference type="Proteomes" id="UP000053890"/>
    </source>
</evidence>
<organism evidence="4 5">
    <name type="scientific">Rhodotorula graminis (strain WP1)</name>
    <dbReference type="NCBI Taxonomy" id="578459"/>
    <lineage>
        <taxon>Eukaryota</taxon>
        <taxon>Fungi</taxon>
        <taxon>Dikarya</taxon>
        <taxon>Basidiomycota</taxon>
        <taxon>Pucciniomycotina</taxon>
        <taxon>Microbotryomycetes</taxon>
        <taxon>Sporidiobolales</taxon>
        <taxon>Sporidiobolaceae</taxon>
        <taxon>Rhodotorula</taxon>
    </lineage>
</organism>
<proteinExistence type="inferred from homology"/>
<dbReference type="InterPro" id="IPR002347">
    <property type="entry name" value="SDR_fam"/>
</dbReference>
<keyword evidence="5" id="KW-1185">Reference proteome</keyword>
<dbReference type="PANTHER" id="PTHR42760">
    <property type="entry name" value="SHORT-CHAIN DEHYDROGENASES/REDUCTASES FAMILY MEMBER"/>
    <property type="match status" value="1"/>
</dbReference>
<evidence type="ECO:0000313" key="4">
    <source>
        <dbReference type="EMBL" id="KPV72403.1"/>
    </source>
</evidence>
<evidence type="ECO:0000256" key="1">
    <source>
        <dbReference type="ARBA" id="ARBA00006484"/>
    </source>
</evidence>
<dbReference type="OrthoDB" id="294295at2759"/>
<accession>A0A0P9EGD1</accession>
<dbReference type="PANTHER" id="PTHR42760:SF115">
    <property type="entry name" value="3-OXOACYL-[ACYL-CARRIER-PROTEIN] REDUCTASE FABG"/>
    <property type="match status" value="1"/>
</dbReference>
<dbReference type="PRINTS" id="PR00081">
    <property type="entry name" value="GDHRDH"/>
</dbReference>
<dbReference type="Proteomes" id="UP000053890">
    <property type="component" value="Unassembled WGS sequence"/>
</dbReference>
<name>A0A0P9EGD1_RHOGW</name>
<dbReference type="Pfam" id="PF13561">
    <property type="entry name" value="adh_short_C2"/>
    <property type="match status" value="1"/>
</dbReference>
<dbReference type="RefSeq" id="XP_018268452.1">
    <property type="nucleotide sequence ID" value="XM_018412416.1"/>
</dbReference>
<dbReference type="AlphaFoldDB" id="A0A0P9EGD1"/>
<feature type="region of interest" description="Disordered" evidence="3">
    <location>
        <begin position="108"/>
        <end position="129"/>
    </location>
</feature>
<dbReference type="Gene3D" id="3.40.50.720">
    <property type="entry name" value="NAD(P)-binding Rossmann-like Domain"/>
    <property type="match status" value="1"/>
</dbReference>
<comment type="similarity">
    <text evidence="1">Belongs to the short-chain dehydrogenases/reductases (SDR) family.</text>
</comment>
<reference evidence="4 5" key="1">
    <citation type="journal article" date="2015" name="Front. Microbiol.">
        <title>Genome sequence of the plant growth promoting endophytic yeast Rhodotorula graminis WP1.</title>
        <authorList>
            <person name="Firrincieli A."/>
            <person name="Otillar R."/>
            <person name="Salamov A."/>
            <person name="Schmutz J."/>
            <person name="Khan Z."/>
            <person name="Redman R.S."/>
            <person name="Fleck N.D."/>
            <person name="Lindquist E."/>
            <person name="Grigoriev I.V."/>
            <person name="Doty S.L."/>
        </authorList>
    </citation>
    <scope>NUCLEOTIDE SEQUENCE [LARGE SCALE GENOMIC DNA]</scope>
    <source>
        <strain evidence="4 5">WP1</strain>
    </source>
</reference>
<sequence>MSRLSKVLGAEFAARHVRFNTISPGFIKTPEVATLLERDPSLAKTWQQATPLGRVGGVEELKGAAVLFASDASRFTSASPSLFARRRSERKDTDKLSLALQPGRRSWSTAASLSSEPSSSSSLSSCRARSPVRLRRRRLEAQVPPPSTGFPFPRAVELDFSRLDRRPAYIICNSSLYLSLELAALREVRSGEWSRAR</sequence>
<keyword evidence="2" id="KW-0560">Oxidoreductase</keyword>
<dbReference type="GO" id="GO:0016616">
    <property type="term" value="F:oxidoreductase activity, acting on the CH-OH group of donors, NAD or NADP as acceptor"/>
    <property type="evidence" value="ECO:0007669"/>
    <property type="project" value="TreeGrafter"/>
</dbReference>
<dbReference type="GeneID" id="28972865"/>
<dbReference type="EMBL" id="KQ474087">
    <property type="protein sequence ID" value="KPV72403.1"/>
    <property type="molecule type" value="Genomic_DNA"/>
</dbReference>
<dbReference type="STRING" id="578459.A0A0P9EGD1"/>
<protein>
    <submittedName>
        <fullName evidence="4">Uncharacterized protein</fullName>
    </submittedName>
</protein>